<evidence type="ECO:0000256" key="2">
    <source>
        <dbReference type="ARBA" id="ARBA00023015"/>
    </source>
</evidence>
<protein>
    <recommendedName>
        <fullName evidence="6">Bromodomain associated domain-containing protein</fullName>
    </recommendedName>
</protein>
<keyword evidence="8" id="KW-1185">Reference proteome</keyword>
<dbReference type="EMBL" id="JAHCVI010000001">
    <property type="protein sequence ID" value="KAG7292428.1"/>
    <property type="molecule type" value="Genomic_DNA"/>
</dbReference>
<evidence type="ECO:0000256" key="3">
    <source>
        <dbReference type="ARBA" id="ARBA00023163"/>
    </source>
</evidence>
<keyword evidence="4" id="KW-0539">Nucleus</keyword>
<dbReference type="Gene3D" id="1.10.20.10">
    <property type="entry name" value="Histone, subunit A"/>
    <property type="match status" value="1"/>
</dbReference>
<name>A0AAD4I4S0_9PEZI</name>
<gene>
    <name evidence="7" type="ORF">NEMBOFW57_002463</name>
</gene>
<evidence type="ECO:0000313" key="7">
    <source>
        <dbReference type="EMBL" id="KAG7292428.1"/>
    </source>
</evidence>
<evidence type="ECO:0000256" key="5">
    <source>
        <dbReference type="SAM" id="MobiDB-lite"/>
    </source>
</evidence>
<feature type="compositionally biased region" description="Low complexity" evidence="5">
    <location>
        <begin position="72"/>
        <end position="103"/>
    </location>
</feature>
<keyword evidence="3" id="KW-0804">Transcription</keyword>
<dbReference type="InterPro" id="IPR006565">
    <property type="entry name" value="BTP"/>
</dbReference>
<evidence type="ECO:0000259" key="6">
    <source>
        <dbReference type="Pfam" id="PF07524"/>
    </source>
</evidence>
<dbReference type="GO" id="GO:0005634">
    <property type="term" value="C:nucleus"/>
    <property type="evidence" value="ECO:0007669"/>
    <property type="project" value="UniProtKB-SubCell"/>
</dbReference>
<dbReference type="AlphaFoldDB" id="A0AAD4I4S0"/>
<dbReference type="Proteomes" id="UP001197093">
    <property type="component" value="Unassembled WGS sequence"/>
</dbReference>
<dbReference type="Pfam" id="PF07524">
    <property type="entry name" value="Bromo_TP"/>
    <property type="match status" value="1"/>
</dbReference>
<dbReference type="GO" id="GO:0046982">
    <property type="term" value="F:protein heterodimerization activity"/>
    <property type="evidence" value="ECO:0007669"/>
    <property type="project" value="InterPro"/>
</dbReference>
<accession>A0AAD4I4S0</accession>
<dbReference type="CDD" id="cd00076">
    <property type="entry name" value="HFD_SF"/>
    <property type="match status" value="1"/>
</dbReference>
<comment type="caution">
    <text evidence="7">The sequence shown here is derived from an EMBL/GenBank/DDBJ whole genome shotgun (WGS) entry which is preliminary data.</text>
</comment>
<dbReference type="InterPro" id="IPR009072">
    <property type="entry name" value="Histone-fold"/>
</dbReference>
<feature type="region of interest" description="Disordered" evidence="5">
    <location>
        <begin position="244"/>
        <end position="292"/>
    </location>
</feature>
<evidence type="ECO:0000256" key="4">
    <source>
        <dbReference type="ARBA" id="ARBA00023242"/>
    </source>
</evidence>
<organism evidence="7 8">
    <name type="scientific">Staphylotrichum longicolle</name>
    <dbReference type="NCBI Taxonomy" id="669026"/>
    <lineage>
        <taxon>Eukaryota</taxon>
        <taxon>Fungi</taxon>
        <taxon>Dikarya</taxon>
        <taxon>Ascomycota</taxon>
        <taxon>Pezizomycotina</taxon>
        <taxon>Sordariomycetes</taxon>
        <taxon>Sordariomycetidae</taxon>
        <taxon>Sordariales</taxon>
        <taxon>Chaetomiaceae</taxon>
        <taxon>Staphylotrichum</taxon>
    </lineage>
</organism>
<keyword evidence="2" id="KW-0805">Transcription regulation</keyword>
<feature type="region of interest" description="Disordered" evidence="5">
    <location>
        <begin position="65"/>
        <end position="103"/>
    </location>
</feature>
<evidence type="ECO:0000256" key="1">
    <source>
        <dbReference type="ARBA" id="ARBA00004123"/>
    </source>
</evidence>
<evidence type="ECO:0000313" key="8">
    <source>
        <dbReference type="Proteomes" id="UP001197093"/>
    </source>
</evidence>
<proteinExistence type="predicted"/>
<feature type="compositionally biased region" description="Low complexity" evidence="5">
    <location>
        <begin position="272"/>
        <end position="283"/>
    </location>
</feature>
<sequence>MTPPPPLFHALLRPAILQILRATGYHSAKTSVLDSVTDLAVRYLLHLCQLTALYASHNNEELPLPPPPLQLPYPAAAASQLPSTEGEEPGPSTTTPGPAPATATVTAPTAAAAAAAATAAAAINPVIPAPTIVDVRMALQRAGALLPERIAEEQEYLGEEDTRGVDGFIAWAMGGLNREIKRIALDGNDEAGDYLDALKKKHSKNDDDSKYLGTLLGRSIEYGDVLVEGGECPSIFVWEERRRMAAQKTPEPPLQREQGDVNGDGDGEESRPPSSGLSSLGDRSIADEMDLS</sequence>
<feature type="domain" description="Bromodomain associated" evidence="6">
    <location>
        <begin position="7"/>
        <end position="59"/>
    </location>
</feature>
<reference evidence="7" key="1">
    <citation type="submission" date="2023-02" db="EMBL/GenBank/DDBJ databases">
        <authorList>
            <person name="Palmer J.M."/>
        </authorList>
    </citation>
    <scope>NUCLEOTIDE SEQUENCE</scope>
    <source>
        <strain evidence="7">FW57</strain>
    </source>
</reference>
<comment type="subcellular location">
    <subcellularLocation>
        <location evidence="1">Nucleus</location>
    </subcellularLocation>
</comment>